<dbReference type="GO" id="GO:0005886">
    <property type="term" value="C:plasma membrane"/>
    <property type="evidence" value="ECO:0007669"/>
    <property type="project" value="UniProtKB-SubCell"/>
</dbReference>
<dbReference type="OrthoDB" id="5242902at2"/>
<feature type="transmembrane region" description="Helical" evidence="6">
    <location>
        <begin position="137"/>
        <end position="161"/>
    </location>
</feature>
<protein>
    <recommendedName>
        <fullName evidence="9">Integral membrane protein-like protein</fullName>
    </recommendedName>
</protein>
<gene>
    <name evidence="7" type="ordered locus">Cwoe_1993</name>
</gene>
<evidence type="ECO:0000256" key="2">
    <source>
        <dbReference type="ARBA" id="ARBA00022475"/>
    </source>
</evidence>
<organism evidence="7 8">
    <name type="scientific">Conexibacter woesei (strain DSM 14684 / CCUG 47730 / CIP 108061 / JCM 11494 / NBRC 100937 / ID131577)</name>
    <dbReference type="NCBI Taxonomy" id="469383"/>
    <lineage>
        <taxon>Bacteria</taxon>
        <taxon>Bacillati</taxon>
        <taxon>Actinomycetota</taxon>
        <taxon>Thermoleophilia</taxon>
        <taxon>Solirubrobacterales</taxon>
        <taxon>Conexibacteraceae</taxon>
        <taxon>Conexibacter</taxon>
    </lineage>
</organism>
<evidence type="ECO:0000256" key="4">
    <source>
        <dbReference type="ARBA" id="ARBA00022989"/>
    </source>
</evidence>
<feature type="transmembrane region" description="Helical" evidence="6">
    <location>
        <begin position="168"/>
        <end position="188"/>
    </location>
</feature>
<dbReference type="STRING" id="469383.Cwoe_1993"/>
<keyword evidence="4 6" id="KW-1133">Transmembrane helix</keyword>
<dbReference type="Proteomes" id="UP000008229">
    <property type="component" value="Chromosome"/>
</dbReference>
<reference evidence="8" key="2">
    <citation type="submission" date="2010-01" db="EMBL/GenBank/DDBJ databases">
        <title>The complete genome of Conexibacter woesei DSM 14684.</title>
        <authorList>
            <consortium name="US DOE Joint Genome Institute (JGI-PGF)"/>
            <person name="Lucas S."/>
            <person name="Copeland A."/>
            <person name="Lapidus A."/>
            <person name="Glavina del Rio T."/>
            <person name="Dalin E."/>
            <person name="Tice H."/>
            <person name="Bruce D."/>
            <person name="Goodwin L."/>
            <person name="Pitluck S."/>
            <person name="Kyrpides N."/>
            <person name="Mavromatis K."/>
            <person name="Ivanova N."/>
            <person name="Mikhailova N."/>
            <person name="Chertkov O."/>
            <person name="Brettin T."/>
            <person name="Detter J.C."/>
            <person name="Han C."/>
            <person name="Larimer F."/>
            <person name="Land M."/>
            <person name="Hauser L."/>
            <person name="Markowitz V."/>
            <person name="Cheng J.-F."/>
            <person name="Hugenholtz P."/>
            <person name="Woyke T."/>
            <person name="Wu D."/>
            <person name="Pukall R."/>
            <person name="Steenblock K."/>
            <person name="Schneider S."/>
            <person name="Klenk H.-P."/>
            <person name="Eisen J.A."/>
        </authorList>
    </citation>
    <scope>NUCLEOTIDE SEQUENCE [LARGE SCALE GENOMIC DNA]</scope>
    <source>
        <strain evidence="8">DSM 14684 / CIP 108061 / JCM 11494 / NBRC 100937 / ID131577</strain>
    </source>
</reference>
<dbReference type="PANTHER" id="PTHR39087">
    <property type="entry name" value="UPF0104 MEMBRANE PROTEIN MJ1595"/>
    <property type="match status" value="1"/>
</dbReference>
<dbReference type="InterPro" id="IPR022791">
    <property type="entry name" value="L-PG_synthase/AglD"/>
</dbReference>
<reference evidence="7 8" key="1">
    <citation type="journal article" date="2010" name="Stand. Genomic Sci.">
        <title>Complete genome sequence of Conexibacter woesei type strain (ID131577).</title>
        <authorList>
            <person name="Pukall R."/>
            <person name="Lapidus A."/>
            <person name="Glavina Del Rio T."/>
            <person name="Copeland A."/>
            <person name="Tice H."/>
            <person name="Cheng J.-F."/>
            <person name="Lucas S."/>
            <person name="Chen F."/>
            <person name="Nolan M."/>
            <person name="Bruce D."/>
            <person name="Goodwin L."/>
            <person name="Pitluck S."/>
            <person name="Mavromatis K."/>
            <person name="Ivanova N."/>
            <person name="Ovchinnikova G."/>
            <person name="Pati A."/>
            <person name="Chen A."/>
            <person name="Palaniappan K."/>
            <person name="Land M."/>
            <person name="Hauser L."/>
            <person name="Chang Y.-J."/>
            <person name="Jeffries C.D."/>
            <person name="Chain P."/>
            <person name="Meincke L."/>
            <person name="Sims D."/>
            <person name="Brettin T."/>
            <person name="Detter J.C."/>
            <person name="Rohde M."/>
            <person name="Goeker M."/>
            <person name="Bristow J."/>
            <person name="Eisen J.A."/>
            <person name="Markowitz V."/>
            <person name="Kyrpides N.C."/>
            <person name="Klenk H.-P."/>
            <person name="Hugenholtz P."/>
        </authorList>
    </citation>
    <scope>NUCLEOTIDE SEQUENCE [LARGE SCALE GENOMIC DNA]</scope>
    <source>
        <strain evidence="8">DSM 14684 / CIP 108061 / JCM 11494 / NBRC 100937 / ID131577</strain>
    </source>
</reference>
<dbReference type="KEGG" id="cwo:Cwoe_1993"/>
<dbReference type="HOGENOM" id="CLU_758015_0_0_11"/>
<dbReference type="Pfam" id="PF03706">
    <property type="entry name" value="LPG_synthase_TM"/>
    <property type="match status" value="1"/>
</dbReference>
<keyword evidence="8" id="KW-1185">Reference proteome</keyword>
<comment type="subcellular location">
    <subcellularLocation>
        <location evidence="1">Cell membrane</location>
        <topology evidence="1">Multi-pass membrane protein</topology>
    </subcellularLocation>
</comment>
<feature type="transmembrane region" description="Helical" evidence="6">
    <location>
        <begin position="309"/>
        <end position="330"/>
    </location>
</feature>
<evidence type="ECO:0000313" key="8">
    <source>
        <dbReference type="Proteomes" id="UP000008229"/>
    </source>
</evidence>
<dbReference type="EMBL" id="CP001854">
    <property type="protein sequence ID" value="ADB50419.1"/>
    <property type="molecule type" value="Genomic_DNA"/>
</dbReference>
<keyword evidence="3 6" id="KW-0812">Transmembrane</keyword>
<feature type="transmembrane region" description="Helical" evidence="6">
    <location>
        <begin position="100"/>
        <end position="122"/>
    </location>
</feature>
<feature type="transmembrane region" description="Helical" evidence="6">
    <location>
        <begin position="246"/>
        <end position="270"/>
    </location>
</feature>
<evidence type="ECO:0000256" key="6">
    <source>
        <dbReference type="SAM" id="Phobius"/>
    </source>
</evidence>
<keyword evidence="2" id="KW-1003">Cell membrane</keyword>
<sequence length="346" mass="36029">MSASADTANRTSLPSAFEPRVLVRRALQVGALILVLVLVALLAPGLGEVRDHLGEAKPGWIAIAVGLELLSCISYVLMFRPIFCRRMSWRHSSRIAWSELGMGSIVPASGAAGLALGAWALVQSGMPPERVARRSVAFFLIKSSVNFVAVAVLGTVMALGLFGPDLSLWLTALPAALSLMVIGAILLLPRVGEGATPPPGASRTARWISAARRSVIAGTREAVEIVRSGDPLVIVGALGYWAFDNAVLWATFHAFGADVDISIILLGYLIGQLGGLLPIPGGVGGIDGGLIGTLVVFGAPAAATAAAVLAYRVILFWLPLIGGTIGFVSLRRQLARDDGDELLAAC</sequence>
<dbReference type="RefSeq" id="WP_012933470.1">
    <property type="nucleotide sequence ID" value="NC_013739.1"/>
</dbReference>
<feature type="transmembrane region" description="Helical" evidence="6">
    <location>
        <begin position="26"/>
        <end position="47"/>
    </location>
</feature>
<dbReference type="eggNOG" id="COG0392">
    <property type="taxonomic scope" value="Bacteria"/>
</dbReference>
<evidence type="ECO:0000256" key="3">
    <source>
        <dbReference type="ARBA" id="ARBA00022692"/>
    </source>
</evidence>
<evidence type="ECO:0000313" key="7">
    <source>
        <dbReference type="EMBL" id="ADB50419.1"/>
    </source>
</evidence>
<evidence type="ECO:0008006" key="9">
    <source>
        <dbReference type="Google" id="ProtNLM"/>
    </source>
</evidence>
<dbReference type="PANTHER" id="PTHR39087:SF2">
    <property type="entry name" value="UPF0104 MEMBRANE PROTEIN MJ1595"/>
    <property type="match status" value="1"/>
</dbReference>
<proteinExistence type="predicted"/>
<dbReference type="AlphaFoldDB" id="D3F447"/>
<evidence type="ECO:0000256" key="1">
    <source>
        <dbReference type="ARBA" id="ARBA00004651"/>
    </source>
</evidence>
<dbReference type="NCBIfam" id="TIGR00374">
    <property type="entry name" value="flippase-like domain"/>
    <property type="match status" value="1"/>
</dbReference>
<keyword evidence="5 6" id="KW-0472">Membrane</keyword>
<accession>D3F447</accession>
<feature type="transmembrane region" description="Helical" evidence="6">
    <location>
        <begin position="282"/>
        <end position="303"/>
    </location>
</feature>
<evidence type="ECO:0000256" key="5">
    <source>
        <dbReference type="ARBA" id="ARBA00023136"/>
    </source>
</evidence>
<name>D3F447_CONWI</name>
<feature type="transmembrane region" description="Helical" evidence="6">
    <location>
        <begin position="59"/>
        <end position="79"/>
    </location>
</feature>